<protein>
    <submittedName>
        <fullName evidence="2">Uncharacterized protein</fullName>
    </submittedName>
</protein>
<dbReference type="Proteomes" id="UP000826195">
    <property type="component" value="Unassembled WGS sequence"/>
</dbReference>
<proteinExistence type="predicted"/>
<name>A0AAV7HR83_COTGL</name>
<sequence>MTKSVLWITRLIGEEQPAGGSRMEAIRTFDTVRKGKLAGNCVIENCRAKLREKEQNDAACSYSMVLAVVVVVLFPFIPFTSSFYVRVRPMAVLTVNSEVVCRSRVGASTVRECLLQAQLGANQYASLCLVIYFTPSI</sequence>
<keyword evidence="1" id="KW-0812">Transmembrane</keyword>
<comment type="caution">
    <text evidence="2">The sequence shown here is derived from an EMBL/GenBank/DDBJ whole genome shotgun (WGS) entry which is preliminary data.</text>
</comment>
<keyword evidence="1" id="KW-1133">Transmembrane helix</keyword>
<evidence type="ECO:0000313" key="3">
    <source>
        <dbReference type="Proteomes" id="UP000826195"/>
    </source>
</evidence>
<evidence type="ECO:0000313" key="2">
    <source>
        <dbReference type="EMBL" id="KAH0534540.1"/>
    </source>
</evidence>
<reference evidence="2 3" key="1">
    <citation type="journal article" date="2021" name="J. Hered.">
        <title>A chromosome-level genome assembly of the parasitoid wasp, Cotesia glomerata (Hymenoptera: Braconidae).</title>
        <authorList>
            <person name="Pinto B.J."/>
            <person name="Weis J.J."/>
            <person name="Gamble T."/>
            <person name="Ode P.J."/>
            <person name="Paul R."/>
            <person name="Zaspel J.M."/>
        </authorList>
    </citation>
    <scope>NUCLEOTIDE SEQUENCE [LARGE SCALE GENOMIC DNA]</scope>
    <source>
        <strain evidence="2">CgM1</strain>
    </source>
</reference>
<keyword evidence="3" id="KW-1185">Reference proteome</keyword>
<dbReference type="EMBL" id="JAHXZJ010002982">
    <property type="protein sequence ID" value="KAH0534540.1"/>
    <property type="molecule type" value="Genomic_DNA"/>
</dbReference>
<organism evidence="2 3">
    <name type="scientific">Cotesia glomerata</name>
    <name type="common">Lepidopteran parasitic wasp</name>
    <name type="synonym">Apanteles glomeratus</name>
    <dbReference type="NCBI Taxonomy" id="32391"/>
    <lineage>
        <taxon>Eukaryota</taxon>
        <taxon>Metazoa</taxon>
        <taxon>Ecdysozoa</taxon>
        <taxon>Arthropoda</taxon>
        <taxon>Hexapoda</taxon>
        <taxon>Insecta</taxon>
        <taxon>Pterygota</taxon>
        <taxon>Neoptera</taxon>
        <taxon>Endopterygota</taxon>
        <taxon>Hymenoptera</taxon>
        <taxon>Apocrita</taxon>
        <taxon>Ichneumonoidea</taxon>
        <taxon>Braconidae</taxon>
        <taxon>Microgastrinae</taxon>
        <taxon>Cotesia</taxon>
    </lineage>
</organism>
<evidence type="ECO:0000256" key="1">
    <source>
        <dbReference type="SAM" id="Phobius"/>
    </source>
</evidence>
<feature type="transmembrane region" description="Helical" evidence="1">
    <location>
        <begin position="59"/>
        <end position="79"/>
    </location>
</feature>
<gene>
    <name evidence="2" type="ORF">KQX54_004999</name>
</gene>
<keyword evidence="1" id="KW-0472">Membrane</keyword>
<accession>A0AAV7HR83</accession>
<dbReference type="AlphaFoldDB" id="A0AAV7HR83"/>